<dbReference type="Gene3D" id="3.40.1370.10">
    <property type="match status" value="1"/>
</dbReference>
<dbReference type="EMBL" id="CP043315">
    <property type="protein sequence ID" value="QEK38280.1"/>
    <property type="molecule type" value="Genomic_DNA"/>
</dbReference>
<sequence>MNKLLKKVIDFSGSSVKEISLNPDIFQVPMNNTVLYEVNRWHTAKRRQGNSSTKGVSEVAGSTKKSRPQKESGKARQGDGREPHCRGGGTTFGPKPRSYAFSVNKKVRKLAVKMSISNKIANENALFIDDFKNYSSSKTSDFSNMLESILKEKKNKKALFIANDFQESFKMGSSNIYNVNLLKLEGLNTHSLLMHDIVIFDSGVLDLMEGRLLK</sequence>
<evidence type="ECO:0000313" key="8">
    <source>
        <dbReference type="Proteomes" id="UP000325155"/>
    </source>
</evidence>
<keyword evidence="8" id="KW-1185">Reference proteome</keyword>
<comment type="similarity">
    <text evidence="1 5">Belongs to the universal ribosomal protein uL4 family.</text>
</comment>
<evidence type="ECO:0000256" key="4">
    <source>
        <dbReference type="ARBA" id="ARBA00035244"/>
    </source>
</evidence>
<proteinExistence type="inferred from homology"/>
<dbReference type="OrthoDB" id="9803201at2"/>
<dbReference type="InterPro" id="IPR023574">
    <property type="entry name" value="Ribosomal_uL4_dom_sf"/>
</dbReference>
<keyword evidence="5" id="KW-0699">rRNA-binding</keyword>
<accession>A0A5C0UEZ5</accession>
<dbReference type="PANTHER" id="PTHR10746">
    <property type="entry name" value="50S RIBOSOMAL PROTEIN L4"/>
    <property type="match status" value="1"/>
</dbReference>
<feature type="region of interest" description="Disordered" evidence="6">
    <location>
        <begin position="45"/>
        <end position="97"/>
    </location>
</feature>
<name>A0A5C0UEZ5_9PROT</name>
<dbReference type="Proteomes" id="UP000325155">
    <property type="component" value="Chromosome"/>
</dbReference>
<keyword evidence="3 5" id="KW-0687">Ribonucleoprotein</keyword>
<dbReference type="GO" id="GO:0005840">
    <property type="term" value="C:ribosome"/>
    <property type="evidence" value="ECO:0007669"/>
    <property type="project" value="UniProtKB-KW"/>
</dbReference>
<dbReference type="PANTHER" id="PTHR10746:SF6">
    <property type="entry name" value="LARGE RIBOSOMAL SUBUNIT PROTEIN UL4M"/>
    <property type="match status" value="1"/>
</dbReference>
<dbReference type="InterPro" id="IPR013005">
    <property type="entry name" value="Ribosomal_uL4-like"/>
</dbReference>
<protein>
    <recommendedName>
        <fullName evidence="4 5">Large ribosomal subunit protein uL4</fullName>
    </recommendedName>
</protein>
<organism evidence="7 8">
    <name type="scientific">Candidatus Cytomitobacter indipagum</name>
    <dbReference type="NCBI Taxonomy" id="2601575"/>
    <lineage>
        <taxon>Bacteria</taxon>
        <taxon>Pseudomonadati</taxon>
        <taxon>Pseudomonadota</taxon>
        <taxon>Alphaproteobacteria</taxon>
        <taxon>Holosporales</taxon>
        <taxon>Holosporaceae</taxon>
        <taxon>Candidatus Cytomitobacter</taxon>
    </lineage>
</organism>
<feature type="compositionally biased region" description="Basic and acidic residues" evidence="6">
    <location>
        <begin position="68"/>
        <end position="85"/>
    </location>
</feature>
<keyword evidence="2 5" id="KW-0689">Ribosomal protein</keyword>
<comment type="subunit">
    <text evidence="5">Part of the 50S ribosomal subunit.</text>
</comment>
<reference evidence="7 8" key="1">
    <citation type="submission" date="2019-08" db="EMBL/GenBank/DDBJ databases">
        <title>Highly reduced genomes of protist endosymbionts show evolutionary convergence.</title>
        <authorList>
            <person name="George E."/>
            <person name="Husnik F."/>
            <person name="Tashyreva D."/>
            <person name="Prokopchuk G."/>
            <person name="Horak A."/>
            <person name="Kwong W.K."/>
            <person name="Lukes J."/>
            <person name="Keeling P.J."/>
        </authorList>
    </citation>
    <scope>NUCLEOTIDE SEQUENCE [LARGE SCALE GENOMIC DNA]</scope>
    <source>
        <strain evidence="7">1605</strain>
    </source>
</reference>
<evidence type="ECO:0000256" key="1">
    <source>
        <dbReference type="ARBA" id="ARBA00010528"/>
    </source>
</evidence>
<dbReference type="NCBIfam" id="TIGR03953">
    <property type="entry name" value="rplD_bact"/>
    <property type="match status" value="1"/>
</dbReference>
<evidence type="ECO:0000256" key="3">
    <source>
        <dbReference type="ARBA" id="ARBA00023274"/>
    </source>
</evidence>
<keyword evidence="5" id="KW-0694">RNA-binding</keyword>
<dbReference type="AlphaFoldDB" id="A0A5C0UEZ5"/>
<dbReference type="GO" id="GO:0003735">
    <property type="term" value="F:structural constituent of ribosome"/>
    <property type="evidence" value="ECO:0007669"/>
    <property type="project" value="InterPro"/>
</dbReference>
<comment type="function">
    <text evidence="5">Forms part of the polypeptide exit tunnel.</text>
</comment>
<evidence type="ECO:0000313" key="7">
    <source>
        <dbReference type="EMBL" id="QEK38280.1"/>
    </source>
</evidence>
<dbReference type="GO" id="GO:0006412">
    <property type="term" value="P:translation"/>
    <property type="evidence" value="ECO:0007669"/>
    <property type="project" value="UniProtKB-UniRule"/>
</dbReference>
<gene>
    <name evidence="5 7" type="primary">rplD</name>
    <name evidence="7" type="ORF">FZC35_02815</name>
</gene>
<dbReference type="GO" id="GO:0019843">
    <property type="term" value="F:rRNA binding"/>
    <property type="evidence" value="ECO:0007669"/>
    <property type="project" value="UniProtKB-UniRule"/>
</dbReference>
<evidence type="ECO:0000256" key="5">
    <source>
        <dbReference type="HAMAP-Rule" id="MF_01328"/>
    </source>
</evidence>
<comment type="function">
    <text evidence="5">One of the primary rRNA binding proteins, this protein initially binds near the 5'-end of the 23S rRNA. It is important during the early stages of 50S assembly. It makes multiple contacts with different domains of the 23S rRNA in the assembled 50S subunit and ribosome.</text>
</comment>
<dbReference type="KEGG" id="cip:FZC35_02815"/>
<dbReference type="InterPro" id="IPR002136">
    <property type="entry name" value="Ribosomal_uL4"/>
</dbReference>
<evidence type="ECO:0000256" key="6">
    <source>
        <dbReference type="SAM" id="MobiDB-lite"/>
    </source>
</evidence>
<evidence type="ECO:0000256" key="2">
    <source>
        <dbReference type="ARBA" id="ARBA00022980"/>
    </source>
</evidence>
<dbReference type="HAMAP" id="MF_01328_B">
    <property type="entry name" value="Ribosomal_uL4_B"/>
    <property type="match status" value="1"/>
</dbReference>
<dbReference type="SUPFAM" id="SSF52166">
    <property type="entry name" value="Ribosomal protein L4"/>
    <property type="match status" value="1"/>
</dbReference>
<dbReference type="Pfam" id="PF00573">
    <property type="entry name" value="Ribosomal_L4"/>
    <property type="match status" value="1"/>
</dbReference>
<dbReference type="RefSeq" id="WP_148981127.1">
    <property type="nucleotide sequence ID" value="NZ_CP043315.1"/>
</dbReference>
<dbReference type="GO" id="GO:1990904">
    <property type="term" value="C:ribonucleoprotein complex"/>
    <property type="evidence" value="ECO:0007669"/>
    <property type="project" value="UniProtKB-KW"/>
</dbReference>